<evidence type="ECO:0000313" key="2">
    <source>
        <dbReference type="EMBL" id="ODO04949.1"/>
    </source>
</evidence>
<dbReference type="AlphaFoldDB" id="A0A1E3JVR6"/>
<organism evidence="2 3">
    <name type="scientific">Cryptococcus amylolentus CBS 6273</name>
    <dbReference type="NCBI Taxonomy" id="1296118"/>
    <lineage>
        <taxon>Eukaryota</taxon>
        <taxon>Fungi</taxon>
        <taxon>Dikarya</taxon>
        <taxon>Basidiomycota</taxon>
        <taxon>Agaricomycotina</taxon>
        <taxon>Tremellomycetes</taxon>
        <taxon>Tremellales</taxon>
        <taxon>Cryptococcaceae</taxon>
        <taxon>Cryptococcus</taxon>
    </lineage>
</organism>
<accession>A0A1E3JVR6</accession>
<dbReference type="EMBL" id="MEKH01000008">
    <property type="protein sequence ID" value="ODO04949.1"/>
    <property type="molecule type" value="Genomic_DNA"/>
</dbReference>
<dbReference type="Proteomes" id="UP000095149">
    <property type="component" value="Unassembled WGS sequence"/>
</dbReference>
<evidence type="ECO:0000256" key="1">
    <source>
        <dbReference type="SAM" id="MobiDB-lite"/>
    </source>
</evidence>
<gene>
    <name evidence="2" type="ORF">I350_05560</name>
</gene>
<sequence length="136" mass="15210">MSDLDQDYSVHIPDDSCVARTHFVISAKPYEELGYDDEPVTLWQPQLSCYKYDASAPFAEISRRFGSRRLNSESRQESLNNIEQLVNSCAAQAVYKEGIIVWDVERDEGSGEQESDDSSSSPADDDCKEEGSDATD</sequence>
<feature type="region of interest" description="Disordered" evidence="1">
    <location>
        <begin position="105"/>
        <end position="136"/>
    </location>
</feature>
<proteinExistence type="predicted"/>
<feature type="compositionally biased region" description="Acidic residues" evidence="1">
    <location>
        <begin position="110"/>
        <end position="136"/>
    </location>
</feature>
<reference evidence="2 3" key="1">
    <citation type="submission" date="2016-06" db="EMBL/GenBank/DDBJ databases">
        <title>Evolution of pathogenesis and genome organization in the Tremellales.</title>
        <authorList>
            <person name="Cuomo C."/>
            <person name="Litvintseva A."/>
            <person name="Heitman J."/>
            <person name="Chen Y."/>
            <person name="Sun S."/>
            <person name="Springer D."/>
            <person name="Dromer F."/>
            <person name="Young S."/>
            <person name="Zeng Q."/>
            <person name="Chapman S."/>
            <person name="Gujja S."/>
            <person name="Saif S."/>
            <person name="Birren B."/>
        </authorList>
    </citation>
    <scope>NUCLEOTIDE SEQUENCE [LARGE SCALE GENOMIC DNA]</scope>
    <source>
        <strain evidence="2 3">CBS 6273</strain>
    </source>
</reference>
<dbReference type="OrthoDB" id="2577802at2759"/>
<comment type="caution">
    <text evidence="2">The sequence shown here is derived from an EMBL/GenBank/DDBJ whole genome shotgun (WGS) entry which is preliminary data.</text>
</comment>
<evidence type="ECO:0000313" key="3">
    <source>
        <dbReference type="Proteomes" id="UP000095149"/>
    </source>
</evidence>
<name>A0A1E3JVR6_9TREE</name>
<protein>
    <submittedName>
        <fullName evidence="2">Uncharacterized protein</fullName>
    </submittedName>
</protein>